<dbReference type="OrthoDB" id="9802524at2"/>
<sequence>MRVAIIHYWFTTWRGGERVFEELLRLFPDADVYAHVADQKLIDSRVPGLQVRETWIAKLPLGRKLFRLYLPLMPMALESLDLQAYDLIISSESGPTKGVIKRPDALHICYCHSPMRYIWDMSAQYRRNAGLLKGLFLSLISTWMRVWDVTTSMRVDAFIANSLFVSRRISSYYGRGSTVIHPPVRMQSVRGLCQRDRSARNGPGEEPYYVVASELVAYKRVELAIEAAQQLGRKLVVVGEGEQFKALKAMAGPNVHFAGRVNDDEFAGWLANARALLFPGLEDFGIVPVEAMANGTPVIAYARGGALEYLMDGVNGVGFSTQSVDALAAAIKRFESIESKLRPEAVRASVLRFGPERFQQQFLQVLDSLLDQRADLPRPSAAPSHPRVFPISAALRDADIERLPRPVLSSVP</sequence>
<evidence type="ECO:0000313" key="4">
    <source>
        <dbReference type="Proteomes" id="UP000003704"/>
    </source>
</evidence>
<dbReference type="InterPro" id="IPR050194">
    <property type="entry name" value="Glycosyltransferase_grp1"/>
</dbReference>
<evidence type="ECO:0000313" key="3">
    <source>
        <dbReference type="EMBL" id="EIT69427.1"/>
    </source>
</evidence>
<dbReference type="Proteomes" id="UP000003704">
    <property type="component" value="Unassembled WGS sequence"/>
</dbReference>
<feature type="domain" description="Glycosyltransferase subfamily 4-like N-terminal" evidence="2">
    <location>
        <begin position="14"/>
        <end position="185"/>
    </location>
</feature>
<keyword evidence="4" id="KW-1185">Reference proteome</keyword>
<dbReference type="PANTHER" id="PTHR45947">
    <property type="entry name" value="SULFOQUINOVOSYL TRANSFERASE SQD2"/>
    <property type="match status" value="1"/>
</dbReference>
<dbReference type="InterPro" id="IPR001296">
    <property type="entry name" value="Glyco_trans_1"/>
</dbReference>
<dbReference type="EMBL" id="AKGD01000002">
    <property type="protein sequence ID" value="EIT69427.1"/>
    <property type="molecule type" value="Genomic_DNA"/>
</dbReference>
<dbReference type="PATRIC" id="fig|1172194.4.peg.2916"/>
<evidence type="ECO:0000259" key="1">
    <source>
        <dbReference type="Pfam" id="PF00534"/>
    </source>
</evidence>
<accession>I7ZCL8</accession>
<dbReference type="Pfam" id="PF13439">
    <property type="entry name" value="Glyco_transf_4"/>
    <property type="match status" value="1"/>
</dbReference>
<comment type="caution">
    <text evidence="3">The sequence shown here is derived from an EMBL/GenBank/DDBJ whole genome shotgun (WGS) entry which is preliminary data.</text>
</comment>
<name>I7ZCL8_9GAMM</name>
<dbReference type="PANTHER" id="PTHR45947:SF3">
    <property type="entry name" value="SULFOQUINOVOSYL TRANSFERASE SQD2"/>
    <property type="match status" value="1"/>
</dbReference>
<dbReference type="AlphaFoldDB" id="I7ZCL8"/>
<dbReference type="InterPro" id="IPR028098">
    <property type="entry name" value="Glyco_trans_4-like_N"/>
</dbReference>
<evidence type="ECO:0000259" key="2">
    <source>
        <dbReference type="Pfam" id="PF13439"/>
    </source>
</evidence>
<proteinExistence type="predicted"/>
<dbReference type="Pfam" id="PF00534">
    <property type="entry name" value="Glycos_transf_1"/>
    <property type="match status" value="1"/>
</dbReference>
<dbReference type="Gene3D" id="3.40.50.2000">
    <property type="entry name" value="Glycogen Phosphorylase B"/>
    <property type="match status" value="2"/>
</dbReference>
<dbReference type="SUPFAM" id="SSF53756">
    <property type="entry name" value="UDP-Glycosyltransferase/glycogen phosphorylase"/>
    <property type="match status" value="1"/>
</dbReference>
<feature type="domain" description="Glycosyl transferase family 1" evidence="1">
    <location>
        <begin position="197"/>
        <end position="341"/>
    </location>
</feature>
<dbReference type="GO" id="GO:0016757">
    <property type="term" value="F:glycosyltransferase activity"/>
    <property type="evidence" value="ECO:0007669"/>
    <property type="project" value="InterPro"/>
</dbReference>
<reference evidence="3 4" key="1">
    <citation type="journal article" date="2012" name="J. Bacteriol.">
        <title>Genome Sequence of n-Alkane-Degrading Hydrocarboniphaga effusa Strain AP103T (ATCC BAA-332T).</title>
        <authorList>
            <person name="Chang H.K."/>
            <person name="Zylstra G.J."/>
            <person name="Chae J.C."/>
        </authorList>
    </citation>
    <scope>NUCLEOTIDE SEQUENCE [LARGE SCALE GENOMIC DNA]</scope>
    <source>
        <strain evidence="3 4">AP103</strain>
    </source>
</reference>
<protein>
    <submittedName>
        <fullName evidence="3">Uncharacterized protein</fullName>
    </submittedName>
</protein>
<gene>
    <name evidence="3" type="ORF">WQQ_30090</name>
</gene>
<dbReference type="RefSeq" id="WP_007185950.1">
    <property type="nucleotide sequence ID" value="NZ_AKGD01000002.1"/>
</dbReference>
<organism evidence="3 4">
    <name type="scientific">Hydrocarboniphaga effusa AP103</name>
    <dbReference type="NCBI Taxonomy" id="1172194"/>
    <lineage>
        <taxon>Bacteria</taxon>
        <taxon>Pseudomonadati</taxon>
        <taxon>Pseudomonadota</taxon>
        <taxon>Gammaproteobacteria</taxon>
        <taxon>Nevskiales</taxon>
        <taxon>Nevskiaceae</taxon>
        <taxon>Hydrocarboniphaga</taxon>
    </lineage>
</organism>
<dbReference type="STRING" id="1172194.WQQ_30090"/>